<dbReference type="InterPro" id="IPR036843">
    <property type="entry name" value="KamE_N_sf"/>
</dbReference>
<evidence type="ECO:0000313" key="3">
    <source>
        <dbReference type="Proteomes" id="UP001596002"/>
    </source>
</evidence>
<evidence type="ECO:0000313" key="2">
    <source>
        <dbReference type="EMBL" id="MFC4767455.1"/>
    </source>
</evidence>
<proteinExistence type="predicted"/>
<sequence>MKADLTRIRPYGDTMDDGMVQLSFSLPVPYGEEAKEAARQLAIRMGLAEPLVVHAQDIGEGVTFLILFGKCRHTVDFTQIKVVKTNSKRMNFKEINEYIQKHIGRKIVVIGACTGTDAHTVGIDAIINMKGYAGEYGLERYPMIDAYNLGAQVENEELLAKAIELKADAILVSQVVTQKDVHLPNLTRLVDLLEAEGLRSKLVLVCGGPRISHELALELGYDAGFGPGTLAPDVASFIVQELSERLRKTS</sequence>
<evidence type="ECO:0000259" key="1">
    <source>
        <dbReference type="PROSITE" id="PS51332"/>
    </source>
</evidence>
<dbReference type="EMBL" id="JBHSHC010000060">
    <property type="protein sequence ID" value="MFC4767455.1"/>
    <property type="molecule type" value="Genomic_DNA"/>
</dbReference>
<reference evidence="3" key="1">
    <citation type="journal article" date="2019" name="Int. J. Syst. Evol. Microbiol.">
        <title>The Global Catalogue of Microorganisms (GCM) 10K type strain sequencing project: providing services to taxonomists for standard genome sequencing and annotation.</title>
        <authorList>
            <consortium name="The Broad Institute Genomics Platform"/>
            <consortium name="The Broad Institute Genome Sequencing Center for Infectious Disease"/>
            <person name="Wu L."/>
            <person name="Ma J."/>
        </authorList>
    </citation>
    <scope>NUCLEOTIDE SEQUENCE [LARGE SCALE GENOMIC DNA]</scope>
    <source>
        <strain evidence="3">WYCCWR 12678</strain>
    </source>
</reference>
<name>A0ABV9Q072_9BACL</name>
<keyword evidence="3" id="KW-1185">Reference proteome</keyword>
<accession>A0ABV9Q072</accession>
<dbReference type="PROSITE" id="PS51332">
    <property type="entry name" value="B12_BINDING"/>
    <property type="match status" value="1"/>
</dbReference>
<feature type="domain" description="B12-binding" evidence="1">
    <location>
        <begin position="106"/>
        <end position="245"/>
    </location>
</feature>
<dbReference type="Pfam" id="PF16554">
    <property type="entry name" value="OAM_dimer"/>
    <property type="match status" value="1"/>
</dbReference>
<dbReference type="InterPro" id="IPR006158">
    <property type="entry name" value="Cobalamin-bd"/>
</dbReference>
<protein>
    <submittedName>
        <fullName evidence="2">OAM dimerization domain-containing protein</fullName>
    </submittedName>
</protein>
<dbReference type="Proteomes" id="UP001596002">
    <property type="component" value="Unassembled WGS sequence"/>
</dbReference>
<dbReference type="Pfam" id="PF02310">
    <property type="entry name" value="B12-binding"/>
    <property type="match status" value="1"/>
</dbReference>
<dbReference type="InterPro" id="IPR028991">
    <property type="entry name" value="KamE_N"/>
</dbReference>
<dbReference type="SUPFAM" id="SSF52242">
    <property type="entry name" value="Cobalamin (vitamin B12)-binding domain"/>
    <property type="match status" value="1"/>
</dbReference>
<dbReference type="RefSeq" id="WP_380025376.1">
    <property type="nucleotide sequence ID" value="NZ_JBHSHC010000060.1"/>
</dbReference>
<gene>
    <name evidence="2" type="ORF">ACFO8Q_08770</name>
</gene>
<dbReference type="SUPFAM" id="SSF117778">
    <property type="entry name" value="D-lysine 5,6-aminomutase beta subunit KamE, N-terminal domain"/>
    <property type="match status" value="1"/>
</dbReference>
<dbReference type="InterPro" id="IPR036724">
    <property type="entry name" value="Cobalamin-bd_sf"/>
</dbReference>
<comment type="caution">
    <text evidence="2">The sequence shown here is derived from an EMBL/GenBank/DDBJ whole genome shotgun (WGS) entry which is preliminary data.</text>
</comment>
<organism evidence="2 3">
    <name type="scientific">Effusibacillus consociatus</name>
    <dbReference type="NCBI Taxonomy" id="1117041"/>
    <lineage>
        <taxon>Bacteria</taxon>
        <taxon>Bacillati</taxon>
        <taxon>Bacillota</taxon>
        <taxon>Bacilli</taxon>
        <taxon>Bacillales</taxon>
        <taxon>Alicyclobacillaceae</taxon>
        <taxon>Effusibacillus</taxon>
    </lineage>
</organism>
<dbReference type="Gene3D" id="3.40.50.280">
    <property type="entry name" value="Cobalamin-binding domain"/>
    <property type="match status" value="1"/>
</dbReference>
<dbReference type="Gene3D" id="3.30.30.60">
    <property type="entry name" value="D-lysine 5,6-aminomutase beta subunit KamE, N-terminal domain"/>
    <property type="match status" value="1"/>
</dbReference>